<comment type="caution">
    <text evidence="15">The sequence shown here is derived from an EMBL/GenBank/DDBJ whole genome shotgun (WGS) entry which is preliminary data.</text>
</comment>
<dbReference type="PROSITE" id="PS00438">
    <property type="entry name" value="CATALASE_2"/>
    <property type="match status" value="1"/>
</dbReference>
<sequence>MIEDDKNTPNGKGGNGKGTSGDNILTTRQGHPVTDNQNLKTIGNRGPATLENYHFIEKISHFDRERIPERVVHARGAGAHGYFESYGTVGNDPVSKYTRAKLFQEKGKRTPVFVRFSSVTHGGHSPETLRDPRGFAVKFYTEDGNWDLVGNNLKIFFIRDAIKFPDLIHAFKPDPVTNRQDGERIFDFISNTPEAMHMITFLFSPWGIPANYRQMQGSGVNTYKWVNQDGEAVLVKYHWEPLQGIKNLTQAEAEQVQSKNFNHATQDLYEAIERGNFPSWELCVQIMSDDEHPELDFDPLDDTKIWPIDKFPFLPVGKMTLNRNPENYFAEVEQAAFGTGVLVDGLAFSDDKMLQGRTFSYSDTQRYRVGPNYLQLPINSPRKHVATNQRDGQMTYHVDHGAGQNPHVNYEPSSLNGLKEAPKTGKDHEPHYNANLVRQKIERTNDFKQAGERFRSFEDWERDDLIKNLVNTLAPAQKHIQDKMVELFTKCDPEYGRRVSEGLQKAAKEKIDKGPIGSTQTHQAVKQAEATAHEAKPY</sequence>
<evidence type="ECO:0000256" key="7">
    <source>
        <dbReference type="ARBA" id="ARBA00022617"/>
    </source>
</evidence>
<keyword evidence="7 12" id="KW-0349">Heme</keyword>
<dbReference type="PANTHER" id="PTHR11465:SF23">
    <property type="entry name" value="CATALASE-2"/>
    <property type="match status" value="1"/>
</dbReference>
<feature type="region of interest" description="Disordered" evidence="13">
    <location>
        <begin position="1"/>
        <end position="45"/>
    </location>
</feature>
<dbReference type="InterPro" id="IPR024708">
    <property type="entry name" value="Catalase_AS"/>
</dbReference>
<dbReference type="InterPro" id="IPR020835">
    <property type="entry name" value="Catalase_sf"/>
</dbReference>
<dbReference type="RefSeq" id="WP_254152847.1">
    <property type="nucleotide sequence ID" value="NZ_JAHESD010000009.1"/>
</dbReference>
<evidence type="ECO:0000256" key="5">
    <source>
        <dbReference type="ARBA" id="ARBA00014132"/>
    </source>
</evidence>
<dbReference type="Pfam" id="PF06628">
    <property type="entry name" value="Catalase-rel"/>
    <property type="match status" value="1"/>
</dbReference>
<proteinExistence type="inferred from homology"/>
<dbReference type="PROSITE" id="PS51402">
    <property type="entry name" value="CATALASE_3"/>
    <property type="match status" value="1"/>
</dbReference>
<comment type="function">
    <text evidence="2">Decomposes hydrogen peroxide into water and oxygen; serves to protect cells from the toxic effects of hydrogen peroxide.</text>
</comment>
<dbReference type="InterPro" id="IPR010582">
    <property type="entry name" value="Catalase_immune_responsive"/>
</dbReference>
<evidence type="ECO:0000256" key="2">
    <source>
        <dbReference type="ARBA" id="ARBA00002974"/>
    </source>
</evidence>
<protein>
    <recommendedName>
        <fullName evidence="5 12">Catalase</fullName>
        <ecNumber evidence="4 12">1.11.1.6</ecNumber>
    </recommendedName>
</protein>
<evidence type="ECO:0000256" key="13">
    <source>
        <dbReference type="SAM" id="MobiDB-lite"/>
    </source>
</evidence>
<dbReference type="Pfam" id="PF00199">
    <property type="entry name" value="Catalase"/>
    <property type="match status" value="1"/>
</dbReference>
<accession>A0ABS5VQ05</accession>
<name>A0ABS5VQ05_9BACT</name>
<keyword evidence="16" id="KW-1185">Reference proteome</keyword>
<feature type="domain" description="Catalase core" evidence="14">
    <location>
        <begin position="26"/>
        <end position="419"/>
    </location>
</feature>
<comment type="cofactor">
    <cofactor evidence="1">
        <name>heme</name>
        <dbReference type="ChEBI" id="CHEBI:30413"/>
    </cofactor>
</comment>
<gene>
    <name evidence="15" type="ORF">KK060_06280</name>
</gene>
<evidence type="ECO:0000256" key="9">
    <source>
        <dbReference type="ARBA" id="ARBA00023002"/>
    </source>
</evidence>
<dbReference type="EC" id="1.11.1.6" evidence="4 12"/>
<dbReference type="Proteomes" id="UP000772618">
    <property type="component" value="Unassembled WGS sequence"/>
</dbReference>
<dbReference type="CDD" id="cd08154">
    <property type="entry name" value="catalase_clade_1"/>
    <property type="match status" value="1"/>
</dbReference>
<reference evidence="15 16" key="1">
    <citation type="submission" date="2021-05" db="EMBL/GenBank/DDBJ databases">
        <title>A Polyphasic approach of four new species of the genus Ohtaekwangia: Ohtaekwangia histidinii sp. nov., Ohtaekwangia cretensis sp. nov., Ohtaekwangia indiensis sp. nov., Ohtaekwangia reichenbachii sp. nov. from diverse environment.</title>
        <authorList>
            <person name="Octaviana S."/>
        </authorList>
    </citation>
    <scope>NUCLEOTIDE SEQUENCE [LARGE SCALE GENOMIC DNA]</scope>
    <source>
        <strain evidence="15 16">PWU20</strain>
    </source>
</reference>
<evidence type="ECO:0000259" key="14">
    <source>
        <dbReference type="SMART" id="SM01060"/>
    </source>
</evidence>
<evidence type="ECO:0000256" key="6">
    <source>
        <dbReference type="ARBA" id="ARBA00022559"/>
    </source>
</evidence>
<comment type="similarity">
    <text evidence="3 12">Belongs to the catalase family.</text>
</comment>
<dbReference type="PANTHER" id="PTHR11465">
    <property type="entry name" value="CATALASE"/>
    <property type="match status" value="1"/>
</dbReference>
<dbReference type="InterPro" id="IPR024711">
    <property type="entry name" value="Catalase_clade1/3"/>
</dbReference>
<dbReference type="PRINTS" id="PR00067">
    <property type="entry name" value="CATALASE"/>
</dbReference>
<keyword evidence="6 12" id="KW-0575">Peroxidase</keyword>
<evidence type="ECO:0000313" key="16">
    <source>
        <dbReference type="Proteomes" id="UP000772618"/>
    </source>
</evidence>
<evidence type="ECO:0000256" key="12">
    <source>
        <dbReference type="RuleBase" id="RU000498"/>
    </source>
</evidence>
<evidence type="ECO:0000256" key="3">
    <source>
        <dbReference type="ARBA" id="ARBA00005329"/>
    </source>
</evidence>
<evidence type="ECO:0000256" key="11">
    <source>
        <dbReference type="ARBA" id="ARBA00023324"/>
    </source>
</evidence>
<keyword evidence="9 12" id="KW-0560">Oxidoreductase</keyword>
<feature type="region of interest" description="Disordered" evidence="13">
    <location>
        <begin position="510"/>
        <end position="538"/>
    </location>
</feature>
<dbReference type="Gene3D" id="2.40.180.10">
    <property type="entry name" value="Catalase core domain"/>
    <property type="match status" value="1"/>
</dbReference>
<dbReference type="EMBL" id="JAHESD010000009">
    <property type="protein sequence ID" value="MBT1702877.1"/>
    <property type="molecule type" value="Genomic_DNA"/>
</dbReference>
<evidence type="ECO:0000256" key="4">
    <source>
        <dbReference type="ARBA" id="ARBA00012314"/>
    </source>
</evidence>
<feature type="compositionally biased region" description="Polar residues" evidence="13">
    <location>
        <begin position="24"/>
        <end position="41"/>
    </location>
</feature>
<comment type="catalytic activity">
    <reaction evidence="12">
        <text>2 H2O2 = O2 + 2 H2O</text>
        <dbReference type="Rhea" id="RHEA:20309"/>
        <dbReference type="ChEBI" id="CHEBI:15377"/>
        <dbReference type="ChEBI" id="CHEBI:15379"/>
        <dbReference type="ChEBI" id="CHEBI:16240"/>
        <dbReference type="EC" id="1.11.1.6"/>
    </reaction>
</comment>
<dbReference type="InterPro" id="IPR002226">
    <property type="entry name" value="Catalase_haem_BS"/>
</dbReference>
<dbReference type="InterPro" id="IPR011614">
    <property type="entry name" value="Catalase_core"/>
</dbReference>
<evidence type="ECO:0000256" key="1">
    <source>
        <dbReference type="ARBA" id="ARBA00001971"/>
    </source>
</evidence>
<evidence type="ECO:0000313" key="15">
    <source>
        <dbReference type="EMBL" id="MBT1702877.1"/>
    </source>
</evidence>
<keyword evidence="10 12" id="KW-0408">Iron</keyword>
<dbReference type="InterPro" id="IPR018028">
    <property type="entry name" value="Catalase"/>
</dbReference>
<dbReference type="SUPFAM" id="SSF56634">
    <property type="entry name" value="Heme-dependent catalase-like"/>
    <property type="match status" value="1"/>
</dbReference>
<dbReference type="SMART" id="SM01060">
    <property type="entry name" value="Catalase"/>
    <property type="match status" value="1"/>
</dbReference>
<evidence type="ECO:0000256" key="8">
    <source>
        <dbReference type="ARBA" id="ARBA00022723"/>
    </source>
</evidence>
<dbReference type="PROSITE" id="PS00437">
    <property type="entry name" value="CATALASE_1"/>
    <property type="match status" value="1"/>
</dbReference>
<keyword evidence="8 12" id="KW-0479">Metal-binding</keyword>
<organism evidence="15 16">
    <name type="scientific">Chryseosolibacter indicus</name>
    <dbReference type="NCBI Taxonomy" id="2782351"/>
    <lineage>
        <taxon>Bacteria</taxon>
        <taxon>Pseudomonadati</taxon>
        <taxon>Bacteroidota</taxon>
        <taxon>Cytophagia</taxon>
        <taxon>Cytophagales</taxon>
        <taxon>Chryseotaleaceae</taxon>
        <taxon>Chryseosolibacter</taxon>
    </lineage>
</organism>
<evidence type="ECO:0000256" key="10">
    <source>
        <dbReference type="ARBA" id="ARBA00023004"/>
    </source>
</evidence>
<keyword evidence="11 12" id="KW-0376">Hydrogen peroxide</keyword>
<dbReference type="PIRSF" id="PIRSF038928">
    <property type="entry name" value="Catalase_clade1-3"/>
    <property type="match status" value="1"/>
</dbReference>